<keyword evidence="2" id="KW-1185">Reference proteome</keyword>
<reference evidence="1" key="1">
    <citation type="journal article" date="2023" name="GigaByte">
        <title>Genome assembly of the bearded iris, Iris pallida Lam.</title>
        <authorList>
            <person name="Bruccoleri R.E."/>
            <person name="Oakeley E.J."/>
            <person name="Faust A.M.E."/>
            <person name="Altorfer M."/>
            <person name="Dessus-Babus S."/>
            <person name="Burckhardt D."/>
            <person name="Oertli M."/>
            <person name="Naumann U."/>
            <person name="Petersen F."/>
            <person name="Wong J."/>
        </authorList>
    </citation>
    <scope>NUCLEOTIDE SEQUENCE</scope>
    <source>
        <strain evidence="1">GSM-AAB239-AS_SAM_17_03QT</strain>
    </source>
</reference>
<sequence length="40" mass="4926">MQMSFKNWLFLLILFDLLFSIFLRQWRKSLLTGTTFCQHT</sequence>
<evidence type="ECO:0000313" key="1">
    <source>
        <dbReference type="EMBL" id="KAJ6817920.1"/>
    </source>
</evidence>
<name>A0AAX6FNK8_IRIPA</name>
<dbReference type="AlphaFoldDB" id="A0AAX6FNK8"/>
<dbReference type="Proteomes" id="UP001140949">
    <property type="component" value="Unassembled WGS sequence"/>
</dbReference>
<proteinExistence type="predicted"/>
<comment type="caution">
    <text evidence="1">The sequence shown here is derived from an EMBL/GenBank/DDBJ whole genome shotgun (WGS) entry which is preliminary data.</text>
</comment>
<accession>A0AAX6FNK8</accession>
<organism evidence="1 2">
    <name type="scientific">Iris pallida</name>
    <name type="common">Sweet iris</name>
    <dbReference type="NCBI Taxonomy" id="29817"/>
    <lineage>
        <taxon>Eukaryota</taxon>
        <taxon>Viridiplantae</taxon>
        <taxon>Streptophyta</taxon>
        <taxon>Embryophyta</taxon>
        <taxon>Tracheophyta</taxon>
        <taxon>Spermatophyta</taxon>
        <taxon>Magnoliopsida</taxon>
        <taxon>Liliopsida</taxon>
        <taxon>Asparagales</taxon>
        <taxon>Iridaceae</taxon>
        <taxon>Iridoideae</taxon>
        <taxon>Irideae</taxon>
        <taxon>Iris</taxon>
    </lineage>
</organism>
<gene>
    <name evidence="1" type="ORF">M6B38_409845</name>
</gene>
<dbReference type="EMBL" id="JANAVB010027596">
    <property type="protein sequence ID" value="KAJ6817920.1"/>
    <property type="molecule type" value="Genomic_DNA"/>
</dbReference>
<reference evidence="1" key="2">
    <citation type="submission" date="2023-04" db="EMBL/GenBank/DDBJ databases">
        <authorList>
            <person name="Bruccoleri R.E."/>
            <person name="Oakeley E.J."/>
            <person name="Faust A.-M."/>
            <person name="Dessus-Babus S."/>
            <person name="Altorfer M."/>
            <person name="Burckhardt D."/>
            <person name="Oertli M."/>
            <person name="Naumann U."/>
            <person name="Petersen F."/>
            <person name="Wong J."/>
        </authorList>
    </citation>
    <scope>NUCLEOTIDE SEQUENCE</scope>
    <source>
        <strain evidence="1">GSM-AAB239-AS_SAM_17_03QT</strain>
        <tissue evidence="1">Leaf</tissue>
    </source>
</reference>
<protein>
    <submittedName>
        <fullName evidence="1">NPL4 family</fullName>
    </submittedName>
</protein>
<evidence type="ECO:0000313" key="2">
    <source>
        <dbReference type="Proteomes" id="UP001140949"/>
    </source>
</evidence>